<proteinExistence type="predicted"/>
<dbReference type="Gene3D" id="3.40.50.2300">
    <property type="match status" value="1"/>
</dbReference>
<dbReference type="GO" id="GO:0003677">
    <property type="term" value="F:DNA binding"/>
    <property type="evidence" value="ECO:0007669"/>
    <property type="project" value="UniProtKB-KW"/>
</dbReference>
<dbReference type="PANTHER" id="PTHR43214:SF24">
    <property type="entry name" value="TRANSCRIPTIONAL REGULATORY PROTEIN NARL-RELATED"/>
    <property type="match status" value="1"/>
</dbReference>
<dbReference type="PRINTS" id="PR00038">
    <property type="entry name" value="HTHLUXR"/>
</dbReference>
<keyword evidence="1 5" id="KW-0597">Phosphoprotein</keyword>
<dbReference type="InterPro" id="IPR000792">
    <property type="entry name" value="Tscrpt_reg_LuxR_C"/>
</dbReference>
<evidence type="ECO:0000259" key="7">
    <source>
        <dbReference type="PROSITE" id="PS50110"/>
    </source>
</evidence>
<keyword evidence="9" id="KW-1185">Reference proteome</keyword>
<evidence type="ECO:0000256" key="1">
    <source>
        <dbReference type="ARBA" id="ARBA00022553"/>
    </source>
</evidence>
<dbReference type="PROSITE" id="PS50043">
    <property type="entry name" value="HTH_LUXR_2"/>
    <property type="match status" value="1"/>
</dbReference>
<evidence type="ECO:0000313" key="8">
    <source>
        <dbReference type="EMBL" id="PRX53386.1"/>
    </source>
</evidence>
<evidence type="ECO:0000256" key="2">
    <source>
        <dbReference type="ARBA" id="ARBA00023015"/>
    </source>
</evidence>
<dbReference type="GO" id="GO:0000160">
    <property type="term" value="P:phosphorelay signal transduction system"/>
    <property type="evidence" value="ECO:0007669"/>
    <property type="project" value="InterPro"/>
</dbReference>
<dbReference type="InterPro" id="IPR058245">
    <property type="entry name" value="NreC/VraR/RcsB-like_REC"/>
</dbReference>
<accession>A0A2T0M7F1</accession>
<protein>
    <submittedName>
        <fullName evidence="8">LuxR family two component transcriptional regulator</fullName>
    </submittedName>
</protein>
<evidence type="ECO:0000259" key="6">
    <source>
        <dbReference type="PROSITE" id="PS50043"/>
    </source>
</evidence>
<dbReference type="InterPro" id="IPR039420">
    <property type="entry name" value="WalR-like"/>
</dbReference>
<feature type="modified residue" description="4-aspartylphosphate" evidence="5">
    <location>
        <position position="59"/>
    </location>
</feature>
<keyword evidence="2" id="KW-0805">Transcription regulation</keyword>
<feature type="domain" description="HTH luxR-type" evidence="6">
    <location>
        <begin position="142"/>
        <end position="207"/>
    </location>
</feature>
<dbReference type="InterPro" id="IPR011006">
    <property type="entry name" value="CheY-like_superfamily"/>
</dbReference>
<keyword evidence="3" id="KW-0238">DNA-binding</keyword>
<gene>
    <name evidence="8" type="ORF">B0I32_128142</name>
</gene>
<comment type="caution">
    <text evidence="8">The sequence shown here is derived from an EMBL/GenBank/DDBJ whole genome shotgun (WGS) entry which is preliminary data.</text>
</comment>
<dbReference type="SUPFAM" id="SSF52172">
    <property type="entry name" value="CheY-like"/>
    <property type="match status" value="1"/>
</dbReference>
<dbReference type="EMBL" id="PVNG01000028">
    <property type="protein sequence ID" value="PRX53386.1"/>
    <property type="molecule type" value="Genomic_DNA"/>
</dbReference>
<dbReference type="SMART" id="SM00448">
    <property type="entry name" value="REC"/>
    <property type="match status" value="1"/>
</dbReference>
<evidence type="ECO:0000256" key="5">
    <source>
        <dbReference type="PROSITE-ProRule" id="PRU00169"/>
    </source>
</evidence>
<dbReference type="PROSITE" id="PS50110">
    <property type="entry name" value="RESPONSE_REGULATORY"/>
    <property type="match status" value="1"/>
</dbReference>
<reference evidence="8 9" key="1">
    <citation type="submission" date="2018-03" db="EMBL/GenBank/DDBJ databases">
        <title>Genomic Encyclopedia of Type Strains, Phase III (KMG-III): the genomes of soil and plant-associated and newly described type strains.</title>
        <authorList>
            <person name="Whitman W."/>
        </authorList>
    </citation>
    <scope>NUCLEOTIDE SEQUENCE [LARGE SCALE GENOMIC DNA]</scope>
    <source>
        <strain evidence="8 9">CGMCC 4.7104</strain>
    </source>
</reference>
<keyword evidence="4" id="KW-0804">Transcription</keyword>
<evidence type="ECO:0000313" key="9">
    <source>
        <dbReference type="Proteomes" id="UP000238312"/>
    </source>
</evidence>
<dbReference type="PANTHER" id="PTHR43214">
    <property type="entry name" value="TWO-COMPONENT RESPONSE REGULATOR"/>
    <property type="match status" value="1"/>
</dbReference>
<name>A0A2T0M7F1_9ACTN</name>
<dbReference type="RefSeq" id="WP_106251044.1">
    <property type="nucleotide sequence ID" value="NZ_JBFAIB010000013.1"/>
</dbReference>
<organism evidence="8 9">
    <name type="scientific">Nonomuraea fuscirosea</name>
    <dbReference type="NCBI Taxonomy" id="1291556"/>
    <lineage>
        <taxon>Bacteria</taxon>
        <taxon>Bacillati</taxon>
        <taxon>Actinomycetota</taxon>
        <taxon>Actinomycetes</taxon>
        <taxon>Streptosporangiales</taxon>
        <taxon>Streptosporangiaceae</taxon>
        <taxon>Nonomuraea</taxon>
    </lineage>
</organism>
<dbReference type="Pfam" id="PF00196">
    <property type="entry name" value="GerE"/>
    <property type="match status" value="1"/>
</dbReference>
<dbReference type="Proteomes" id="UP000238312">
    <property type="component" value="Unassembled WGS sequence"/>
</dbReference>
<dbReference type="GO" id="GO:0006355">
    <property type="term" value="P:regulation of DNA-templated transcription"/>
    <property type="evidence" value="ECO:0007669"/>
    <property type="project" value="InterPro"/>
</dbReference>
<dbReference type="Pfam" id="PF00072">
    <property type="entry name" value="Response_reg"/>
    <property type="match status" value="1"/>
</dbReference>
<dbReference type="CDD" id="cd06170">
    <property type="entry name" value="LuxR_C_like"/>
    <property type="match status" value="1"/>
</dbReference>
<sequence length="210" mass="21968">MAEAGPITILVADDHPVVREGLIAMLESAAGITVVGEAGSGEEAVARAPVLRPDVVLLDLRMGGVDGVAATGHIRRELPDAKVVIVTTYEDDTDILRAVEAGAAGYLLKGSSRQELIDAVRAAARGETVLTPSLAGKLFRARTPEPAALSERECAVLRLVGQGLTNAEIGGRLFISEATVKTYLLRSFKKLGVSDRTAAVMTAVERGLLS</sequence>
<dbReference type="OrthoDB" id="9808843at2"/>
<dbReference type="InterPro" id="IPR001789">
    <property type="entry name" value="Sig_transdc_resp-reg_receiver"/>
</dbReference>
<evidence type="ECO:0000256" key="3">
    <source>
        <dbReference type="ARBA" id="ARBA00023125"/>
    </source>
</evidence>
<dbReference type="SMART" id="SM00421">
    <property type="entry name" value="HTH_LUXR"/>
    <property type="match status" value="1"/>
</dbReference>
<feature type="domain" description="Response regulatory" evidence="7">
    <location>
        <begin position="8"/>
        <end position="124"/>
    </location>
</feature>
<dbReference type="AlphaFoldDB" id="A0A2T0M7F1"/>
<dbReference type="CDD" id="cd17535">
    <property type="entry name" value="REC_NarL-like"/>
    <property type="match status" value="1"/>
</dbReference>
<evidence type="ECO:0000256" key="4">
    <source>
        <dbReference type="ARBA" id="ARBA00023163"/>
    </source>
</evidence>
<dbReference type="PROSITE" id="PS00622">
    <property type="entry name" value="HTH_LUXR_1"/>
    <property type="match status" value="1"/>
</dbReference>